<gene>
    <name evidence="1" type="ORF">EMCG_01366</name>
</gene>
<organism evidence="1 2">
    <name type="scientific">[Emmonsia] crescens</name>
    <dbReference type="NCBI Taxonomy" id="73230"/>
    <lineage>
        <taxon>Eukaryota</taxon>
        <taxon>Fungi</taxon>
        <taxon>Dikarya</taxon>
        <taxon>Ascomycota</taxon>
        <taxon>Pezizomycotina</taxon>
        <taxon>Eurotiomycetes</taxon>
        <taxon>Eurotiomycetidae</taxon>
        <taxon>Onygenales</taxon>
        <taxon>Ajellomycetaceae</taxon>
        <taxon>Emergomyces</taxon>
    </lineage>
</organism>
<comment type="caution">
    <text evidence="1">The sequence shown here is derived from an EMBL/GenBank/DDBJ whole genome shotgun (WGS) entry which is preliminary data.</text>
</comment>
<dbReference type="Proteomes" id="UP000034164">
    <property type="component" value="Unassembled WGS sequence"/>
</dbReference>
<dbReference type="VEuPathDB" id="FungiDB:EMCG_01366"/>
<sequence>MYDYTDIATVSDWQQFNLVTIMQRYGNLTAATSIHSEPFVNTPSTSLNIEESIRHEITRQMMEQTRYALRAAFERLQVTN</sequence>
<name>A0A0G2I2S2_9EURO</name>
<accession>A0A0G2I2S2</accession>
<dbReference type="EMBL" id="LCZI01000757">
    <property type="protein sequence ID" value="KKZ64678.1"/>
    <property type="molecule type" value="Genomic_DNA"/>
</dbReference>
<proteinExistence type="predicted"/>
<evidence type="ECO:0000313" key="2">
    <source>
        <dbReference type="Proteomes" id="UP000034164"/>
    </source>
</evidence>
<protein>
    <submittedName>
        <fullName evidence="1">Uncharacterized protein</fullName>
    </submittedName>
</protein>
<evidence type="ECO:0000313" key="1">
    <source>
        <dbReference type="EMBL" id="KKZ64678.1"/>
    </source>
</evidence>
<reference evidence="2" key="1">
    <citation type="journal article" date="2015" name="PLoS Genet.">
        <title>The dynamic genome and transcriptome of the human fungal pathogen Blastomyces and close relative Emmonsia.</title>
        <authorList>
            <person name="Munoz J.F."/>
            <person name="Gauthier G.M."/>
            <person name="Desjardins C.A."/>
            <person name="Gallo J.E."/>
            <person name="Holder J."/>
            <person name="Sullivan T.D."/>
            <person name="Marty A.J."/>
            <person name="Carmen J.C."/>
            <person name="Chen Z."/>
            <person name="Ding L."/>
            <person name="Gujja S."/>
            <person name="Magrini V."/>
            <person name="Misas E."/>
            <person name="Mitreva M."/>
            <person name="Priest M."/>
            <person name="Saif S."/>
            <person name="Whiston E.A."/>
            <person name="Young S."/>
            <person name="Zeng Q."/>
            <person name="Goldman W.E."/>
            <person name="Mardis E.R."/>
            <person name="Taylor J.W."/>
            <person name="McEwen J.G."/>
            <person name="Clay O.K."/>
            <person name="Klein B.S."/>
            <person name="Cuomo C.A."/>
        </authorList>
    </citation>
    <scope>NUCLEOTIDE SEQUENCE [LARGE SCALE GENOMIC DNA]</scope>
    <source>
        <strain evidence="2">UAMH 3008</strain>
    </source>
</reference>
<dbReference type="AlphaFoldDB" id="A0A0G2I2S2"/>